<name>A0A095SJ19_9GAMM</name>
<protein>
    <recommendedName>
        <fullName evidence="4">DUF4194 domain-containing protein</fullName>
    </recommendedName>
</protein>
<dbReference type="Pfam" id="PF13835">
    <property type="entry name" value="DUF4194"/>
    <property type="match status" value="1"/>
</dbReference>
<gene>
    <name evidence="2" type="ORF">Y5S_01992</name>
</gene>
<dbReference type="OrthoDB" id="5800855at2"/>
<dbReference type="RefSeq" id="WP_035232706.1">
    <property type="nucleotide sequence ID" value="NZ_ARXV01000007.1"/>
</dbReference>
<dbReference type="PATRIC" id="fig|1177154.3.peg.2026"/>
<evidence type="ECO:0008006" key="4">
    <source>
        <dbReference type="Google" id="ProtNLM"/>
    </source>
</evidence>
<accession>A0A095SJ19</accession>
<dbReference type="AlphaFoldDB" id="A0A095SJ19"/>
<reference evidence="2 3" key="1">
    <citation type="submission" date="2012-09" db="EMBL/GenBank/DDBJ databases">
        <title>Genome Sequence of alkane-degrading Bacterium Alcanivorax sp. 19-m-6.</title>
        <authorList>
            <person name="Lai Q."/>
            <person name="Shao Z."/>
        </authorList>
    </citation>
    <scope>NUCLEOTIDE SEQUENCE [LARGE SCALE GENOMIC DNA]</scope>
    <source>
        <strain evidence="2 3">19-m-6</strain>
    </source>
</reference>
<comment type="caution">
    <text evidence="2">The sequence shown here is derived from an EMBL/GenBank/DDBJ whole genome shotgun (WGS) entry which is preliminary data.</text>
</comment>
<proteinExistence type="predicted"/>
<evidence type="ECO:0000313" key="2">
    <source>
        <dbReference type="EMBL" id="KGD64626.1"/>
    </source>
</evidence>
<evidence type="ECO:0000313" key="3">
    <source>
        <dbReference type="Proteomes" id="UP000029444"/>
    </source>
</evidence>
<dbReference type="STRING" id="1177154.Y5S_01992"/>
<dbReference type="EMBL" id="ARXV01000007">
    <property type="protein sequence ID" value="KGD64626.1"/>
    <property type="molecule type" value="Genomic_DNA"/>
</dbReference>
<dbReference type="InterPro" id="IPR025449">
    <property type="entry name" value="JetB"/>
</dbReference>
<dbReference type="eggNOG" id="ENOG502ZC0V">
    <property type="taxonomic scope" value="Bacteria"/>
</dbReference>
<evidence type="ECO:0000256" key="1">
    <source>
        <dbReference type="SAM" id="MobiDB-lite"/>
    </source>
</evidence>
<keyword evidence="3" id="KW-1185">Reference proteome</keyword>
<dbReference type="Proteomes" id="UP000029444">
    <property type="component" value="Unassembled WGS sequence"/>
</dbReference>
<organism evidence="2 3">
    <name type="scientific">Alcanivorax nanhaiticus</name>
    <dbReference type="NCBI Taxonomy" id="1177154"/>
    <lineage>
        <taxon>Bacteria</taxon>
        <taxon>Pseudomonadati</taxon>
        <taxon>Pseudomonadota</taxon>
        <taxon>Gammaproteobacteria</taxon>
        <taxon>Oceanospirillales</taxon>
        <taxon>Alcanivoracaceae</taxon>
        <taxon>Alcanivorax</taxon>
    </lineage>
</organism>
<feature type="compositionally biased region" description="Acidic residues" evidence="1">
    <location>
        <begin position="219"/>
        <end position="232"/>
    </location>
</feature>
<feature type="region of interest" description="Disordered" evidence="1">
    <location>
        <begin position="209"/>
        <end position="232"/>
    </location>
</feature>
<sequence>MSQAPLQHALSEALNARGVTQAQFSELMIRLLDHGVLCRSESKKEAELYDRYLQIPELVEDYLSVLHIRLHHERRFTSLRLFPPGAEIPGEADSDDGFNSGLRNRLSQQEVALILVLRAEYDKSLRDGQIDEHGQATLPLEAINLASKNLLGRPLPEGRTERDALFRRMRQLRLIRSDGDNSLEDNETWLTIRPDITSLVTDTVLSQLLGEGARPASNDDAEEPSEKDEGEQ</sequence>